<gene>
    <name evidence="4" type="ORF">C4B25_02620</name>
</gene>
<reference evidence="4 5" key="1">
    <citation type="submission" date="2018-02" db="EMBL/GenBank/DDBJ databases">
        <title>Mycoplasma marinum and Mycoplasma todarodis sp. nov., moderately halophilic and psychrotolerant mycoplasmas isolated from cephalopods.</title>
        <authorList>
            <person name="Viver T."/>
        </authorList>
    </citation>
    <scope>NUCLEOTIDE SEQUENCE [LARGE SCALE GENOMIC DNA]</scope>
    <source>
        <strain evidence="4 5">5H</strain>
    </source>
</reference>
<keyword evidence="3" id="KW-1133">Transmembrane helix</keyword>
<evidence type="ECO:0000256" key="3">
    <source>
        <dbReference type="SAM" id="Phobius"/>
    </source>
</evidence>
<accession>A0A4R0XRD4</accession>
<comment type="caution">
    <text evidence="4">The sequence shown here is derived from an EMBL/GenBank/DDBJ whole genome shotgun (WGS) entry which is preliminary data.</text>
</comment>
<keyword evidence="3" id="KW-0812">Transmembrane</keyword>
<feature type="transmembrane region" description="Helical" evidence="3">
    <location>
        <begin position="547"/>
        <end position="570"/>
    </location>
</feature>
<name>A0A4R0XRD4_9MOLU</name>
<feature type="coiled-coil region" evidence="1">
    <location>
        <begin position="338"/>
        <end position="365"/>
    </location>
</feature>
<dbReference type="RefSeq" id="WP_131613507.1">
    <property type="nucleotide sequence ID" value="NZ_PSZP01000017.1"/>
</dbReference>
<feature type="compositionally biased region" description="Polar residues" evidence="2">
    <location>
        <begin position="496"/>
        <end position="513"/>
    </location>
</feature>
<dbReference type="Proteomes" id="UP000291072">
    <property type="component" value="Unassembled WGS sequence"/>
</dbReference>
<evidence type="ECO:0000256" key="2">
    <source>
        <dbReference type="SAM" id="MobiDB-lite"/>
    </source>
</evidence>
<organism evidence="4 5">
    <name type="scientific">Mycoplasma todarodis</name>
    <dbReference type="NCBI Taxonomy" id="1937191"/>
    <lineage>
        <taxon>Bacteria</taxon>
        <taxon>Bacillati</taxon>
        <taxon>Mycoplasmatota</taxon>
        <taxon>Mollicutes</taxon>
        <taxon>Mycoplasmataceae</taxon>
        <taxon>Mycoplasma</taxon>
    </lineage>
</organism>
<dbReference type="EMBL" id="PSZP01000017">
    <property type="protein sequence ID" value="TCG10960.1"/>
    <property type="molecule type" value="Genomic_DNA"/>
</dbReference>
<keyword evidence="5" id="KW-1185">Reference proteome</keyword>
<feature type="coiled-coil region" evidence="1">
    <location>
        <begin position="65"/>
        <end position="92"/>
    </location>
</feature>
<evidence type="ECO:0000313" key="5">
    <source>
        <dbReference type="Proteomes" id="UP000291072"/>
    </source>
</evidence>
<dbReference type="AlphaFoldDB" id="A0A4R0XRD4"/>
<protein>
    <submittedName>
        <fullName evidence="4">Uncharacterized protein</fullName>
    </submittedName>
</protein>
<keyword evidence="1" id="KW-0175">Coiled coil</keyword>
<keyword evidence="3" id="KW-0472">Membrane</keyword>
<sequence length="577" mass="64866">MKTNKLLLSIGAISALTLPLSIVGYPTVKHYLNNKTITKNPYSLMMKSDVTPINYASNTDILDAEAKLKESISKLEVAMKKAKQDAINYKNIALDSTKNTQVVLSSKVKANASKDALLKLKKIVESYEHDLANIKQKSKQKEIDFQQAQNTRHLSSIMKNATIINQGNVKVATIAKEINDLEEAKLQVWKLEEITGVSLPEVENGTTIDEVELIANSNGIITVKAKLFSKYATTPNNNVEWKIKGKSDALAAKSQPPKKLETKQEKAERLTREYNAEVDTYFKIHKEYNKSIDIVNDAIRKKRAAKDAFQKATGADKTKKEKLLEDAIKDFDKKDTLYNKWFNALETEKKKLKTLETKKNQSKAELRRPIISSLISAVLDSAWIVDQNNKTVSEIAKEINDINDIEKKITSIQSVFGILLFKSFKTLTVKDIILTSSSDGAIKIEVKTFTAYVNNPKRTFTKIIYGKSDVEIHNEKINNEFDSLLRVVNKMIDNANNSNAKHSNPIDKNNTIPKTKVVNPDKKNNIVPKKDNIHSTDKKDKKTKSNIGLILGISISIITLVAIISGLLIWRSKRKKK</sequence>
<feature type="region of interest" description="Disordered" evidence="2">
    <location>
        <begin position="496"/>
        <end position="540"/>
    </location>
</feature>
<evidence type="ECO:0000313" key="4">
    <source>
        <dbReference type="EMBL" id="TCG10960.1"/>
    </source>
</evidence>
<feature type="coiled-coil region" evidence="1">
    <location>
        <begin position="117"/>
        <end position="194"/>
    </location>
</feature>
<feature type="compositionally biased region" description="Basic and acidic residues" evidence="2">
    <location>
        <begin position="519"/>
        <end position="540"/>
    </location>
</feature>
<proteinExistence type="predicted"/>
<evidence type="ECO:0000256" key="1">
    <source>
        <dbReference type="SAM" id="Coils"/>
    </source>
</evidence>